<evidence type="ECO:0000256" key="1">
    <source>
        <dbReference type="ARBA" id="ARBA00022723"/>
    </source>
</evidence>
<dbReference type="InterPro" id="IPR001841">
    <property type="entry name" value="Znf_RING"/>
</dbReference>
<sequence length="585" mass="64719">MSDANVAIKLATNIRRKQRLLAGVRMVINFCLPHFKTTAQCNKLCADGYDVSNLLSRDPAALRLGCRLEYFLRPPLHVTLHFQVKVDLYRVDVELLPSGNASRKLEVLTCSEVKPANTQENDNDGGQFKLVGRCELRDEVLSCFKNPNFRLRTPFLECPPDPPAHAREQELWSRGSQSLSSVAKLRISVPYVGASSVIGIKSLAVWGVPSRCCSFSEIEQIQKAHYDSLQPKRSNFSINSPVSTSAKSHMSDNASSETTLPDEFLDPLTQELMVLPMILPSGIVIDNSTLEEYEKQEAIWGRMPNDPFTGVSFTKDSKPLPNPLLKNRIDSLLLQTGHIGIRSKNSLLNNPRPSRLICASESQPDLAVQGSRADAQAQQLYSVCTERASPPAQMLQKHSINEEKNHSRLTKSLSRTFADRQELILKSTSGTNIRKENIGQSKKQKAQSSFSSTSEHLMATFSSPMTKMPRTDAGIALPTETNSHEERLSQSLDQALSSALHGLPTYTSQSNLEPETTEGQGRCGSCACSLTIYSPSPATYSLPCGHLLCRQCLEHEHTLRTQRLTITCPTCQAPVSPSTIIRVHH</sequence>
<dbReference type="SUPFAM" id="SSF57850">
    <property type="entry name" value="RING/U-box"/>
    <property type="match status" value="2"/>
</dbReference>
<keyword evidence="1" id="KW-0479">Metal-binding</keyword>
<keyword evidence="2 4" id="KW-0863">Zinc-finger</keyword>
<comment type="caution">
    <text evidence="8">The sequence shown here is derived from an EMBL/GenBank/DDBJ whole genome shotgun (WGS) entry which is preliminary data.</text>
</comment>
<keyword evidence="3" id="KW-0862">Zinc</keyword>
<dbReference type="GO" id="GO:0008270">
    <property type="term" value="F:zinc ion binding"/>
    <property type="evidence" value="ECO:0007669"/>
    <property type="project" value="UniProtKB-KW"/>
</dbReference>
<dbReference type="PROSITE" id="PS50089">
    <property type="entry name" value="ZF_RING_2"/>
    <property type="match status" value="1"/>
</dbReference>
<evidence type="ECO:0000256" key="3">
    <source>
        <dbReference type="ARBA" id="ARBA00022833"/>
    </source>
</evidence>
<proteinExistence type="predicted"/>
<dbReference type="PROSITE" id="PS51698">
    <property type="entry name" value="U_BOX"/>
    <property type="match status" value="1"/>
</dbReference>
<dbReference type="GO" id="GO:0000209">
    <property type="term" value="P:protein polyubiquitination"/>
    <property type="evidence" value="ECO:0007669"/>
    <property type="project" value="TreeGrafter"/>
</dbReference>
<dbReference type="CDD" id="cd16660">
    <property type="entry name" value="RING-Ubox_RNF37"/>
    <property type="match status" value="1"/>
</dbReference>
<evidence type="ECO:0000256" key="5">
    <source>
        <dbReference type="SAM" id="MobiDB-lite"/>
    </source>
</evidence>
<organism evidence="8 9">
    <name type="scientific">Tachysurus vachellii</name>
    <name type="common">Darkbarbel catfish</name>
    <name type="synonym">Pelteobagrus vachellii</name>
    <dbReference type="NCBI Taxonomy" id="175792"/>
    <lineage>
        <taxon>Eukaryota</taxon>
        <taxon>Metazoa</taxon>
        <taxon>Chordata</taxon>
        <taxon>Craniata</taxon>
        <taxon>Vertebrata</taxon>
        <taxon>Euteleostomi</taxon>
        <taxon>Actinopterygii</taxon>
        <taxon>Neopterygii</taxon>
        <taxon>Teleostei</taxon>
        <taxon>Ostariophysi</taxon>
        <taxon>Siluriformes</taxon>
        <taxon>Bagridae</taxon>
        <taxon>Tachysurus</taxon>
    </lineage>
</organism>
<feature type="compositionally biased region" description="Polar residues" evidence="5">
    <location>
        <begin position="237"/>
        <end position="259"/>
    </location>
</feature>
<dbReference type="EMBL" id="JAVHJS010000012">
    <property type="protein sequence ID" value="KAK2840996.1"/>
    <property type="molecule type" value="Genomic_DNA"/>
</dbReference>
<reference evidence="8" key="1">
    <citation type="submission" date="2023-08" db="EMBL/GenBank/DDBJ databases">
        <title>Pelteobagrus vachellii genome.</title>
        <authorList>
            <person name="Liu H."/>
        </authorList>
    </citation>
    <scope>NUCLEOTIDE SEQUENCE</scope>
    <source>
        <strain evidence="8">PRFRI_2022a</strain>
        <tissue evidence="8">Muscle</tissue>
    </source>
</reference>
<evidence type="ECO:0000256" key="4">
    <source>
        <dbReference type="PROSITE-ProRule" id="PRU00175"/>
    </source>
</evidence>
<evidence type="ECO:0008006" key="10">
    <source>
        <dbReference type="Google" id="ProtNLM"/>
    </source>
</evidence>
<dbReference type="Gene3D" id="3.30.40.10">
    <property type="entry name" value="Zinc/RING finger domain, C3HC4 (zinc finger)"/>
    <property type="match status" value="2"/>
</dbReference>
<dbReference type="PANTHER" id="PTHR13492">
    <property type="entry name" value="RING FINGER PROTEIN 37"/>
    <property type="match status" value="1"/>
</dbReference>
<protein>
    <recommendedName>
        <fullName evidence="10">RING finger protein 37</fullName>
    </recommendedName>
</protein>
<dbReference type="Proteomes" id="UP001187315">
    <property type="component" value="Unassembled WGS sequence"/>
</dbReference>
<feature type="region of interest" description="Disordered" evidence="5">
    <location>
        <begin position="237"/>
        <end position="260"/>
    </location>
</feature>
<evidence type="ECO:0000259" key="7">
    <source>
        <dbReference type="PROSITE" id="PS51698"/>
    </source>
</evidence>
<dbReference type="GO" id="GO:0005634">
    <property type="term" value="C:nucleus"/>
    <property type="evidence" value="ECO:0007669"/>
    <property type="project" value="TreeGrafter"/>
</dbReference>
<dbReference type="InterPro" id="IPR017907">
    <property type="entry name" value="Znf_RING_CS"/>
</dbReference>
<gene>
    <name evidence="8" type="ORF">Q7C36_012575</name>
</gene>
<evidence type="ECO:0000313" key="8">
    <source>
        <dbReference type="EMBL" id="KAK2840996.1"/>
    </source>
</evidence>
<evidence type="ECO:0000256" key="2">
    <source>
        <dbReference type="ARBA" id="ARBA00022771"/>
    </source>
</evidence>
<dbReference type="SMART" id="SM00504">
    <property type="entry name" value="Ubox"/>
    <property type="match status" value="1"/>
</dbReference>
<dbReference type="InterPro" id="IPR003613">
    <property type="entry name" value="Ubox_domain"/>
</dbReference>
<dbReference type="Pfam" id="PF19318">
    <property type="entry name" value="DUF5918"/>
    <property type="match status" value="1"/>
</dbReference>
<dbReference type="AlphaFoldDB" id="A0AA88MR97"/>
<feature type="domain" description="U-box" evidence="7">
    <location>
        <begin position="259"/>
        <end position="339"/>
    </location>
</feature>
<dbReference type="InterPro" id="IPR039847">
    <property type="entry name" value="Ubox5"/>
</dbReference>
<evidence type="ECO:0000313" key="9">
    <source>
        <dbReference type="Proteomes" id="UP001187315"/>
    </source>
</evidence>
<dbReference type="InterPro" id="IPR013083">
    <property type="entry name" value="Znf_RING/FYVE/PHD"/>
</dbReference>
<dbReference type="GO" id="GO:0034450">
    <property type="term" value="F:ubiquitin-ubiquitin ligase activity"/>
    <property type="evidence" value="ECO:0007669"/>
    <property type="project" value="TreeGrafter"/>
</dbReference>
<dbReference type="GO" id="GO:0031625">
    <property type="term" value="F:ubiquitin protein ligase binding"/>
    <property type="evidence" value="ECO:0007669"/>
    <property type="project" value="TreeGrafter"/>
</dbReference>
<accession>A0AA88MR97</accession>
<evidence type="ECO:0000259" key="6">
    <source>
        <dbReference type="PROSITE" id="PS50089"/>
    </source>
</evidence>
<feature type="domain" description="RING-type" evidence="6">
    <location>
        <begin position="523"/>
        <end position="572"/>
    </location>
</feature>
<name>A0AA88MR97_TACVA</name>
<dbReference type="Pfam" id="PF04564">
    <property type="entry name" value="U-box"/>
    <property type="match status" value="1"/>
</dbReference>
<dbReference type="InterPro" id="IPR045696">
    <property type="entry name" value="Ubox5_N"/>
</dbReference>
<feature type="region of interest" description="Disordered" evidence="5">
    <location>
        <begin position="428"/>
        <end position="453"/>
    </location>
</feature>
<dbReference type="PANTHER" id="PTHR13492:SF2">
    <property type="entry name" value="RING FINGER PROTEIN 37"/>
    <property type="match status" value="1"/>
</dbReference>
<dbReference type="PROSITE" id="PS00518">
    <property type="entry name" value="ZF_RING_1"/>
    <property type="match status" value="1"/>
</dbReference>
<dbReference type="InterPro" id="IPR039925">
    <property type="entry name" value="RNF37_RING-Ubox"/>
</dbReference>
<keyword evidence="9" id="KW-1185">Reference proteome</keyword>